<dbReference type="Gene3D" id="2.70.170.10">
    <property type="entry name" value="Neurotransmitter-gated ion-channel ligand-binding domain"/>
    <property type="match status" value="1"/>
</dbReference>
<keyword evidence="11" id="KW-0325">Glycoprotein</keyword>
<dbReference type="PRINTS" id="PR00252">
    <property type="entry name" value="NRIONCHANNEL"/>
</dbReference>
<name>A0A9D3LP23_ANGAN</name>
<comment type="function">
    <text evidence="19">Forms serotonin (5-hydroxytryptamine/5-HT3)-activated cation-selective channel complexes, which when activated cause fast, depolarizing responses in neurons.</text>
</comment>
<dbReference type="Gene3D" id="1.20.58.390">
    <property type="entry name" value="Neurotransmitter-gated ion-channel transmembrane domain"/>
    <property type="match status" value="1"/>
</dbReference>
<keyword evidence="2" id="KW-1003">Cell membrane</keyword>
<keyword evidence="8 20" id="KW-0472">Membrane</keyword>
<dbReference type="Pfam" id="PF02931">
    <property type="entry name" value="Neur_chan_LBD"/>
    <property type="match status" value="1"/>
</dbReference>
<evidence type="ECO:0000256" key="11">
    <source>
        <dbReference type="ARBA" id="ARBA00023180"/>
    </source>
</evidence>
<evidence type="ECO:0000256" key="10">
    <source>
        <dbReference type="ARBA" id="ARBA00023170"/>
    </source>
</evidence>
<sequence length="443" mass="50150">MKAIWLVCSLALAGEVSTQEDCSYQSVLNYLNLTRINEMFTATRPVTDWTHPTVVNLDVYLYVILAVIEKSQTFVPFVWVTMEWNNELISWDPEQFCGISKVSVPREMLWHPDLTIMECTEDTDKIFQKPYIQFTHRGSVSIEDGLRVISTCNMDVYKFPFDTQSCVITFLSMIYTDSEIQLLPASNSSWLTRGSQKYLQTQGEWDFLNISVAKEKVFFNGQRWDSLKYTITIKRRPMLIVMHFLLPLLFFLILDLSSFLISDTGGEKLGFKVTVLLAISVLLLILNDILPATAGRTPLIANYCIVTFAFLLLSLLEAILVKHLIERDATAEDPPEGSHCKPEAENGNECSASCCMEDAAAVCERGRGSGGLRDSVSDAQLLQLAARKLQVLRRSCLTRMAGTGQPRLPYWEGVARRINTVYFCLYLLAVCSFLLFLVLEWTA</sequence>
<dbReference type="GO" id="GO:0005230">
    <property type="term" value="F:extracellular ligand-gated monoatomic ion channel activity"/>
    <property type="evidence" value="ECO:0007669"/>
    <property type="project" value="InterPro"/>
</dbReference>
<feature type="transmembrane region" description="Helical" evidence="20">
    <location>
        <begin position="300"/>
        <end position="321"/>
    </location>
</feature>
<evidence type="ECO:0000256" key="8">
    <source>
        <dbReference type="ARBA" id="ARBA00023136"/>
    </source>
</evidence>
<evidence type="ECO:0000256" key="15">
    <source>
        <dbReference type="ARBA" id="ARBA00034104"/>
    </source>
</evidence>
<keyword evidence="9" id="KW-1015">Disulfide bond</keyword>
<comment type="caution">
    <text evidence="23">The sequence shown here is derived from an EMBL/GenBank/DDBJ whole genome shotgun (WGS) entry which is preliminary data.</text>
</comment>
<evidence type="ECO:0000256" key="6">
    <source>
        <dbReference type="ARBA" id="ARBA00023018"/>
    </source>
</evidence>
<comment type="similarity">
    <text evidence="20">Belongs to the ligand-gated ion channel (TC 1.A.9) family.</text>
</comment>
<comment type="subcellular location">
    <subcellularLocation>
        <location evidence="15">Postsynaptic cell membrane</location>
        <topology evidence="15">Multi-pass membrane protein</topology>
    </subcellularLocation>
</comment>
<accession>A0A9D3LP23</accession>
<protein>
    <recommendedName>
        <fullName evidence="25">5-hydroxytryptamine receptor 3A-like</fullName>
    </recommendedName>
</protein>
<keyword evidence="10" id="KW-0675">Receptor</keyword>
<evidence type="ECO:0000256" key="16">
    <source>
        <dbReference type="ARBA" id="ARBA00034430"/>
    </source>
</evidence>
<evidence type="ECO:0000256" key="13">
    <source>
        <dbReference type="ARBA" id="ARBA00023286"/>
    </source>
</evidence>
<comment type="catalytic activity">
    <reaction evidence="17">
        <text>Na(+)(in) = Na(+)(out)</text>
        <dbReference type="Rhea" id="RHEA:34963"/>
        <dbReference type="ChEBI" id="CHEBI:29101"/>
    </reaction>
</comment>
<keyword evidence="24" id="KW-1185">Reference proteome</keyword>
<keyword evidence="1 20" id="KW-0813">Transport</keyword>
<dbReference type="SUPFAM" id="SSF90112">
    <property type="entry name" value="Neurotransmitter-gated ion-channel transmembrane pore"/>
    <property type="match status" value="1"/>
</dbReference>
<evidence type="ECO:0000256" key="19">
    <source>
        <dbReference type="ARBA" id="ARBA00037540"/>
    </source>
</evidence>
<reference evidence="23" key="1">
    <citation type="submission" date="2021-01" db="EMBL/GenBank/DDBJ databases">
        <title>A chromosome-scale assembly of European eel, Anguilla anguilla.</title>
        <authorList>
            <person name="Henkel C."/>
            <person name="Jong-Raadsen S.A."/>
            <person name="Dufour S."/>
            <person name="Weltzien F.-A."/>
            <person name="Palstra A.P."/>
            <person name="Pelster B."/>
            <person name="Spaink H.P."/>
            <person name="Van Den Thillart G.E."/>
            <person name="Jansen H."/>
            <person name="Zahm M."/>
            <person name="Klopp C."/>
            <person name="Cedric C."/>
            <person name="Louis A."/>
            <person name="Berthelot C."/>
            <person name="Parey E."/>
            <person name="Roest Crollius H."/>
            <person name="Montfort J."/>
            <person name="Robinson-Rechavi M."/>
            <person name="Bucao C."/>
            <person name="Bouchez O."/>
            <person name="Gislard M."/>
            <person name="Lluch J."/>
            <person name="Milhes M."/>
            <person name="Lampietro C."/>
            <person name="Lopez Roques C."/>
            <person name="Donnadieu C."/>
            <person name="Braasch I."/>
            <person name="Desvignes T."/>
            <person name="Postlethwait J."/>
            <person name="Bobe J."/>
            <person name="Guiguen Y."/>
            <person name="Dirks R."/>
        </authorList>
    </citation>
    <scope>NUCLEOTIDE SEQUENCE</scope>
    <source>
        <strain evidence="23">Tag_6206</strain>
        <tissue evidence="23">Liver</tissue>
    </source>
</reference>
<evidence type="ECO:0000259" key="21">
    <source>
        <dbReference type="Pfam" id="PF02931"/>
    </source>
</evidence>
<evidence type="ECO:0000256" key="18">
    <source>
        <dbReference type="ARBA" id="ARBA00036634"/>
    </source>
</evidence>
<evidence type="ECO:0000256" key="1">
    <source>
        <dbReference type="ARBA" id="ARBA00022448"/>
    </source>
</evidence>
<feature type="domain" description="Neurotransmitter-gated ion-channel transmembrane" evidence="22">
    <location>
        <begin position="246"/>
        <end position="331"/>
    </location>
</feature>
<dbReference type="EMBL" id="JAFIRN010000017">
    <property type="protein sequence ID" value="KAG5833019.1"/>
    <property type="molecule type" value="Genomic_DNA"/>
</dbReference>
<dbReference type="Proteomes" id="UP001044222">
    <property type="component" value="Chromosome 17"/>
</dbReference>
<dbReference type="FunFam" id="2.70.170.10:FF:000017">
    <property type="entry name" value="5-hydroxytryptamine receptor 3A"/>
    <property type="match status" value="1"/>
</dbReference>
<dbReference type="InterPro" id="IPR036734">
    <property type="entry name" value="Neur_chan_lig-bd_sf"/>
</dbReference>
<evidence type="ECO:0000256" key="3">
    <source>
        <dbReference type="ARBA" id="ARBA00022692"/>
    </source>
</evidence>
<keyword evidence="5 20" id="KW-1133">Transmembrane helix</keyword>
<proteinExistence type="inferred from homology"/>
<dbReference type="GO" id="GO:0004888">
    <property type="term" value="F:transmembrane signaling receptor activity"/>
    <property type="evidence" value="ECO:0007669"/>
    <property type="project" value="InterPro"/>
</dbReference>
<dbReference type="InterPro" id="IPR018000">
    <property type="entry name" value="Neurotransmitter_ion_chnl_CS"/>
</dbReference>
<evidence type="ECO:0000256" key="5">
    <source>
        <dbReference type="ARBA" id="ARBA00022989"/>
    </source>
</evidence>
<evidence type="ECO:0000256" key="9">
    <source>
        <dbReference type="ARBA" id="ARBA00023157"/>
    </source>
</evidence>
<keyword evidence="13" id="KW-1071">Ligand-gated ion channel</keyword>
<feature type="signal peptide" evidence="20">
    <location>
        <begin position="1"/>
        <end position="18"/>
    </location>
</feature>
<organism evidence="23 24">
    <name type="scientific">Anguilla anguilla</name>
    <name type="common">European freshwater eel</name>
    <name type="synonym">Muraena anguilla</name>
    <dbReference type="NCBI Taxonomy" id="7936"/>
    <lineage>
        <taxon>Eukaryota</taxon>
        <taxon>Metazoa</taxon>
        <taxon>Chordata</taxon>
        <taxon>Craniata</taxon>
        <taxon>Vertebrata</taxon>
        <taxon>Euteleostomi</taxon>
        <taxon>Actinopterygii</taxon>
        <taxon>Neopterygii</taxon>
        <taxon>Teleostei</taxon>
        <taxon>Anguilliformes</taxon>
        <taxon>Anguillidae</taxon>
        <taxon>Anguilla</taxon>
    </lineage>
</organism>
<keyword evidence="14 20" id="KW-0407">Ion channel</keyword>
<dbReference type="PANTHER" id="PTHR18945">
    <property type="entry name" value="NEUROTRANSMITTER GATED ION CHANNEL"/>
    <property type="match status" value="1"/>
</dbReference>
<feature type="transmembrane region" description="Helical" evidence="20">
    <location>
        <begin position="238"/>
        <end position="261"/>
    </location>
</feature>
<evidence type="ECO:0000313" key="24">
    <source>
        <dbReference type="Proteomes" id="UP001044222"/>
    </source>
</evidence>
<keyword evidence="7 20" id="KW-0406">Ion transport</keyword>
<feature type="chain" id="PRO_5039747307" description="5-hydroxytryptamine receptor 3A-like" evidence="20">
    <location>
        <begin position="19"/>
        <end position="443"/>
    </location>
</feature>
<gene>
    <name evidence="23" type="ORF">ANANG_G00297410</name>
</gene>
<feature type="transmembrane region" description="Helical" evidence="20">
    <location>
        <begin position="273"/>
        <end position="294"/>
    </location>
</feature>
<evidence type="ECO:0000313" key="23">
    <source>
        <dbReference type="EMBL" id="KAG5833019.1"/>
    </source>
</evidence>
<dbReference type="InterPro" id="IPR006201">
    <property type="entry name" value="Neur_channel"/>
</dbReference>
<dbReference type="SUPFAM" id="SSF63712">
    <property type="entry name" value="Nicotinic receptor ligand binding domain-like"/>
    <property type="match status" value="1"/>
</dbReference>
<evidence type="ECO:0000256" key="4">
    <source>
        <dbReference type="ARBA" id="ARBA00022729"/>
    </source>
</evidence>
<dbReference type="AlphaFoldDB" id="A0A9D3LP23"/>
<evidence type="ECO:0000256" key="17">
    <source>
        <dbReference type="ARBA" id="ARBA00036239"/>
    </source>
</evidence>
<evidence type="ECO:0000256" key="7">
    <source>
        <dbReference type="ARBA" id="ARBA00023065"/>
    </source>
</evidence>
<evidence type="ECO:0008006" key="25">
    <source>
        <dbReference type="Google" id="ProtNLM"/>
    </source>
</evidence>
<comment type="catalytic activity">
    <reaction evidence="18">
        <text>Ca(2+)(in) = Ca(2+)(out)</text>
        <dbReference type="Rhea" id="RHEA:29671"/>
        <dbReference type="ChEBI" id="CHEBI:29108"/>
    </reaction>
</comment>
<evidence type="ECO:0000256" key="12">
    <source>
        <dbReference type="ARBA" id="ARBA00023257"/>
    </source>
</evidence>
<dbReference type="CDD" id="cd18996">
    <property type="entry name" value="LGIC_ECD_5-HT3"/>
    <property type="match status" value="1"/>
</dbReference>
<dbReference type="GO" id="GO:0045211">
    <property type="term" value="C:postsynaptic membrane"/>
    <property type="evidence" value="ECO:0007669"/>
    <property type="project" value="UniProtKB-SubCell"/>
</dbReference>
<dbReference type="PROSITE" id="PS00236">
    <property type="entry name" value="NEUROTR_ION_CHANNEL"/>
    <property type="match status" value="1"/>
</dbReference>
<dbReference type="InterPro" id="IPR038050">
    <property type="entry name" value="Neuro_actylchol_rec"/>
</dbReference>
<keyword evidence="6" id="KW-0770">Synapse</keyword>
<keyword evidence="3 20" id="KW-0812">Transmembrane</keyword>
<evidence type="ECO:0000256" key="20">
    <source>
        <dbReference type="RuleBase" id="RU000687"/>
    </source>
</evidence>
<dbReference type="InterPro" id="IPR036719">
    <property type="entry name" value="Neuro-gated_channel_TM_sf"/>
</dbReference>
<feature type="domain" description="Neurotransmitter-gated ion-channel ligand-binding" evidence="21">
    <location>
        <begin position="42"/>
        <end position="237"/>
    </location>
</feature>
<evidence type="ECO:0000259" key="22">
    <source>
        <dbReference type="Pfam" id="PF02932"/>
    </source>
</evidence>
<comment type="catalytic activity">
    <reaction evidence="16">
        <text>K(+)(in) = K(+)(out)</text>
        <dbReference type="Rhea" id="RHEA:29463"/>
        <dbReference type="ChEBI" id="CHEBI:29103"/>
    </reaction>
</comment>
<dbReference type="Pfam" id="PF02932">
    <property type="entry name" value="Neur_chan_memb"/>
    <property type="match status" value="1"/>
</dbReference>
<keyword evidence="4 20" id="KW-0732">Signal</keyword>
<dbReference type="InterPro" id="IPR006029">
    <property type="entry name" value="Neurotrans-gated_channel_TM"/>
</dbReference>
<keyword evidence="12" id="KW-0628">Postsynaptic cell membrane</keyword>
<evidence type="ECO:0000256" key="14">
    <source>
        <dbReference type="ARBA" id="ARBA00023303"/>
    </source>
</evidence>
<evidence type="ECO:0000256" key="2">
    <source>
        <dbReference type="ARBA" id="ARBA00022475"/>
    </source>
</evidence>
<dbReference type="InterPro" id="IPR006202">
    <property type="entry name" value="Neur_chan_lig-bd"/>
</dbReference>
<feature type="transmembrane region" description="Helical" evidence="20">
    <location>
        <begin position="420"/>
        <end position="439"/>
    </location>
</feature>